<evidence type="ECO:0000313" key="3">
    <source>
        <dbReference type="Proteomes" id="UP000500882"/>
    </source>
</evidence>
<dbReference type="Proteomes" id="UP000500882">
    <property type="component" value="Chromosome"/>
</dbReference>
<protein>
    <submittedName>
        <fullName evidence="2">Uncharacterized protein</fullName>
    </submittedName>
</protein>
<gene>
    <name evidence="2" type="ORF">BatF92_32180</name>
</gene>
<feature type="region of interest" description="Disordered" evidence="1">
    <location>
        <begin position="1"/>
        <end position="21"/>
    </location>
</feature>
<accession>A0A679HJT9</accession>
<organism evidence="2 3">
    <name type="scientific">Bacteroides thetaiotaomicron</name>
    <dbReference type="NCBI Taxonomy" id="818"/>
    <lineage>
        <taxon>Bacteria</taxon>
        <taxon>Pseudomonadati</taxon>
        <taxon>Bacteroidota</taxon>
        <taxon>Bacteroidia</taxon>
        <taxon>Bacteroidales</taxon>
        <taxon>Bacteroidaceae</taxon>
        <taxon>Bacteroides</taxon>
    </lineage>
</organism>
<reference evidence="2 3" key="1">
    <citation type="submission" date="2020-02" db="EMBL/GenBank/DDBJ databases">
        <title>Whole-genome sequencing and comparative analysis of the genomes of Bacteroides thetaiotaomicron and Escherichia coli isolated from a healthy resident in Vietnam.</title>
        <authorList>
            <person name="Mohsin M."/>
            <person name="Tanaka K."/>
            <person name="Kawahara R."/>
            <person name="Kondo S."/>
            <person name="Noguchi H."/>
            <person name="Motooka D."/>
            <person name="Nakamura S."/>
            <person name="Khong D.T."/>
            <person name="Nguyen T.N."/>
            <person name="Tran H.T."/>
            <person name="Yamamoto Y."/>
        </authorList>
    </citation>
    <scope>NUCLEOTIDE SEQUENCE [LARGE SCALE GENOMIC DNA]</scope>
    <source>
        <strain evidence="2 3">F9-2</strain>
    </source>
</reference>
<evidence type="ECO:0000313" key="2">
    <source>
        <dbReference type="EMBL" id="BCA51276.1"/>
    </source>
</evidence>
<name>A0A679HJT9_BACT4</name>
<dbReference type="AlphaFoldDB" id="A0A679HJT9"/>
<dbReference type="EMBL" id="AP022660">
    <property type="protein sequence ID" value="BCA51276.1"/>
    <property type="molecule type" value="Genomic_DNA"/>
</dbReference>
<evidence type="ECO:0000256" key="1">
    <source>
        <dbReference type="SAM" id="MobiDB-lite"/>
    </source>
</evidence>
<sequence>MQISIAQDRIPTTSQKSEKSTNIASCTTTKETIKKNPNDKILDLFNSSIIKQTSYKGIELKGLLSEVKLMQRLYYLNNLDVCRYYELKEYDTDLKRKTFKNTSEGQLLTNELKAKKQEISKSKLYYIFPLSANKGWAKEYNLRTQTFDLSYIIDENQFIPVQGYINFPQLTIKCNPLIKQFKEKRYNPNTNRYSYLNTIKIPMSEKVALPIEENVDKLALVIEFKMQQMKYTTYQAAIFNIVTYCLLGVSTKIYVIDGKVNKIYFSL</sequence>
<proteinExistence type="predicted"/>